<dbReference type="Pfam" id="PF02283">
    <property type="entry name" value="CobU"/>
    <property type="match status" value="1"/>
</dbReference>
<comment type="catalytic activity">
    <reaction evidence="2">
        <text>adenosylcob(III)inamide phosphate + GTP + H(+) = adenosylcob(III)inamide-GDP + diphosphate</text>
        <dbReference type="Rhea" id="RHEA:22712"/>
        <dbReference type="ChEBI" id="CHEBI:15378"/>
        <dbReference type="ChEBI" id="CHEBI:33019"/>
        <dbReference type="ChEBI" id="CHEBI:37565"/>
        <dbReference type="ChEBI" id="CHEBI:58502"/>
        <dbReference type="ChEBI" id="CHEBI:60487"/>
        <dbReference type="EC" id="2.7.7.62"/>
    </reaction>
</comment>
<evidence type="ECO:0000256" key="6">
    <source>
        <dbReference type="ARBA" id="ARBA00005159"/>
    </source>
</evidence>
<comment type="catalytic activity">
    <reaction evidence="1">
        <text>adenosylcob(III)inamide + ATP = adenosylcob(III)inamide phosphate + ADP + H(+)</text>
        <dbReference type="Rhea" id="RHEA:15769"/>
        <dbReference type="ChEBI" id="CHEBI:2480"/>
        <dbReference type="ChEBI" id="CHEBI:15378"/>
        <dbReference type="ChEBI" id="CHEBI:30616"/>
        <dbReference type="ChEBI" id="CHEBI:58502"/>
        <dbReference type="ChEBI" id="CHEBI:456216"/>
        <dbReference type="EC" id="2.7.1.156"/>
    </reaction>
</comment>
<dbReference type="InterPro" id="IPR027417">
    <property type="entry name" value="P-loop_NTPase"/>
</dbReference>
<protein>
    <recommendedName>
        <fullName evidence="16">Adenosylcobinamide kinase</fullName>
        <ecNumber evidence="8">2.7.1.156</ecNumber>
        <ecNumber evidence="9">2.7.7.62</ecNumber>
    </recommendedName>
    <alternativeName>
        <fullName evidence="17">Adenosylcobinamide-phosphate guanylyltransferase</fullName>
    </alternativeName>
</protein>
<proteinExistence type="inferred from homology"/>
<evidence type="ECO:0000256" key="17">
    <source>
        <dbReference type="ARBA" id="ARBA00030571"/>
    </source>
</evidence>
<dbReference type="EC" id="2.7.1.156" evidence="8"/>
<evidence type="ECO:0000256" key="14">
    <source>
        <dbReference type="ARBA" id="ARBA00022840"/>
    </source>
</evidence>
<keyword evidence="15" id="KW-0342">GTP-binding</keyword>
<comment type="pathway">
    <text evidence="5">Cofactor biosynthesis; adenosylcobalamin biosynthesis; adenosylcobalamin from cob(II)yrinate a,c-diamide: step 6/7.</text>
</comment>
<dbReference type="EMBL" id="LT630003">
    <property type="protein sequence ID" value="SET79779.1"/>
    <property type="molecule type" value="Genomic_DNA"/>
</dbReference>
<keyword evidence="11" id="KW-0808">Transferase</keyword>
<evidence type="ECO:0000256" key="7">
    <source>
        <dbReference type="ARBA" id="ARBA00007490"/>
    </source>
</evidence>
<dbReference type="PANTHER" id="PTHR34848:SF1">
    <property type="entry name" value="BIFUNCTIONAL ADENOSYLCOBALAMIN BIOSYNTHESIS PROTEIN COBU"/>
    <property type="match status" value="1"/>
</dbReference>
<dbReference type="PANTHER" id="PTHR34848">
    <property type="match status" value="1"/>
</dbReference>
<dbReference type="Proteomes" id="UP000198970">
    <property type="component" value="Chromosome I"/>
</dbReference>
<evidence type="ECO:0000256" key="13">
    <source>
        <dbReference type="ARBA" id="ARBA00022777"/>
    </source>
</evidence>
<name>A0ABY1C8H0_9FIRM</name>
<dbReference type="GO" id="GO:0016779">
    <property type="term" value="F:nucleotidyltransferase activity"/>
    <property type="evidence" value="ECO:0007669"/>
    <property type="project" value="UniProtKB-KW"/>
</dbReference>
<dbReference type="Gene3D" id="3.40.50.300">
    <property type="entry name" value="P-loop containing nucleotide triphosphate hydrolases"/>
    <property type="match status" value="1"/>
</dbReference>
<dbReference type="GO" id="GO:0016301">
    <property type="term" value="F:kinase activity"/>
    <property type="evidence" value="ECO:0007669"/>
    <property type="project" value="UniProtKB-KW"/>
</dbReference>
<organism evidence="18 19">
    <name type="scientific">Lacrimispora sphenoides JCM 1415</name>
    <dbReference type="NCBI Taxonomy" id="1297793"/>
    <lineage>
        <taxon>Bacteria</taxon>
        <taxon>Bacillati</taxon>
        <taxon>Bacillota</taxon>
        <taxon>Clostridia</taxon>
        <taxon>Lachnospirales</taxon>
        <taxon>Lachnospiraceae</taxon>
        <taxon>Lacrimispora</taxon>
    </lineage>
</organism>
<evidence type="ECO:0000256" key="3">
    <source>
        <dbReference type="ARBA" id="ARBA00001522"/>
    </source>
</evidence>
<comment type="pathway">
    <text evidence="6">Cofactor biosynthesis; adenosylcobalamin biosynthesis; adenosylcobalamin from cob(II)yrinate a,c-diamide: step 5/7.</text>
</comment>
<accession>A0ABY1C8H0</accession>
<evidence type="ECO:0000256" key="10">
    <source>
        <dbReference type="ARBA" id="ARBA00022573"/>
    </source>
</evidence>
<evidence type="ECO:0000256" key="11">
    <source>
        <dbReference type="ARBA" id="ARBA00022679"/>
    </source>
</evidence>
<dbReference type="InterPro" id="IPR003203">
    <property type="entry name" value="CobU/CobP"/>
</dbReference>
<keyword evidence="13 18" id="KW-0418">Kinase</keyword>
<sequence>MILIIGGAWQGKLTFAMELAKSAGKKTELEGNKLFDPLNLNSVPRSTGHQLDTQGYPLDSSIRKSEKEEEHEIAEGSRDSFEAALTCPIIHGLHEYIRRLLKEGKSVDAFLEAVQRQNPDVIITSDELGCGIVPFDPADREWREVSGRASVRLARISREVYLMVCGIAAKIK</sequence>
<evidence type="ECO:0000256" key="8">
    <source>
        <dbReference type="ARBA" id="ARBA00012016"/>
    </source>
</evidence>
<keyword evidence="12" id="KW-0547">Nucleotide-binding</keyword>
<keyword evidence="14" id="KW-0067">ATP-binding</keyword>
<evidence type="ECO:0000313" key="19">
    <source>
        <dbReference type="Proteomes" id="UP000198970"/>
    </source>
</evidence>
<dbReference type="EC" id="2.7.7.62" evidence="9"/>
<reference evidence="18 19" key="1">
    <citation type="submission" date="2016-10" db="EMBL/GenBank/DDBJ databases">
        <authorList>
            <person name="Varghese N."/>
            <person name="Submissions S."/>
        </authorList>
    </citation>
    <scope>NUCLEOTIDE SEQUENCE [LARGE SCALE GENOMIC DNA]</scope>
    <source>
        <strain evidence="18 19">ATCC 19403</strain>
    </source>
</reference>
<evidence type="ECO:0000256" key="16">
    <source>
        <dbReference type="ARBA" id="ARBA00029570"/>
    </source>
</evidence>
<evidence type="ECO:0000256" key="15">
    <source>
        <dbReference type="ARBA" id="ARBA00023134"/>
    </source>
</evidence>
<evidence type="ECO:0000256" key="5">
    <source>
        <dbReference type="ARBA" id="ARBA00004692"/>
    </source>
</evidence>
<keyword evidence="18" id="KW-0548">Nucleotidyltransferase</keyword>
<comment type="function">
    <text evidence="4">Catalyzes ATP-dependent phosphorylation of adenosylcobinamide and addition of GMP to adenosylcobinamide phosphate.</text>
</comment>
<evidence type="ECO:0000313" key="18">
    <source>
        <dbReference type="EMBL" id="SET79779.1"/>
    </source>
</evidence>
<keyword evidence="10" id="KW-0169">Cobalamin biosynthesis</keyword>
<comment type="catalytic activity">
    <reaction evidence="3">
        <text>adenosylcob(III)inamide + GTP = adenosylcob(III)inamide phosphate + GDP + H(+)</text>
        <dbReference type="Rhea" id="RHEA:15765"/>
        <dbReference type="ChEBI" id="CHEBI:2480"/>
        <dbReference type="ChEBI" id="CHEBI:15378"/>
        <dbReference type="ChEBI" id="CHEBI:37565"/>
        <dbReference type="ChEBI" id="CHEBI:58189"/>
        <dbReference type="ChEBI" id="CHEBI:58502"/>
        <dbReference type="EC" id="2.7.1.156"/>
    </reaction>
</comment>
<evidence type="ECO:0000256" key="2">
    <source>
        <dbReference type="ARBA" id="ARBA00000711"/>
    </source>
</evidence>
<evidence type="ECO:0000256" key="12">
    <source>
        <dbReference type="ARBA" id="ARBA00022741"/>
    </source>
</evidence>
<gene>
    <name evidence="18" type="ORF">SAMN02745906_1997</name>
</gene>
<comment type="similarity">
    <text evidence="7">Belongs to the CobU/CobP family.</text>
</comment>
<dbReference type="SUPFAM" id="SSF52540">
    <property type="entry name" value="P-loop containing nucleoside triphosphate hydrolases"/>
    <property type="match status" value="1"/>
</dbReference>
<evidence type="ECO:0000256" key="1">
    <source>
        <dbReference type="ARBA" id="ARBA00000312"/>
    </source>
</evidence>
<keyword evidence="19" id="KW-1185">Reference proteome</keyword>
<evidence type="ECO:0000256" key="9">
    <source>
        <dbReference type="ARBA" id="ARBA00012523"/>
    </source>
</evidence>
<evidence type="ECO:0000256" key="4">
    <source>
        <dbReference type="ARBA" id="ARBA00003889"/>
    </source>
</evidence>